<keyword evidence="15" id="KW-0413">Isomerase</keyword>
<keyword evidence="12" id="KW-0125">Carotenoid biosynthesis</keyword>
<comment type="pathway">
    <text evidence="3">Carotenoid biosynthesis; beta-carotene biosynthesis.</text>
</comment>
<comment type="subcellular location">
    <subcellularLocation>
        <location evidence="2">Membrane</location>
        <topology evidence="2">Multi-pass membrane protein</topology>
    </subcellularLocation>
</comment>
<dbReference type="GO" id="GO:0016872">
    <property type="term" value="F:intramolecular lyase activity"/>
    <property type="evidence" value="ECO:0007669"/>
    <property type="project" value="InterPro"/>
</dbReference>
<evidence type="ECO:0000256" key="4">
    <source>
        <dbReference type="ARBA" id="ARBA00005172"/>
    </source>
</evidence>
<keyword evidence="11 19" id="KW-0812">Transmembrane</keyword>
<evidence type="ECO:0000256" key="15">
    <source>
        <dbReference type="ARBA" id="ARBA00023235"/>
    </source>
</evidence>
<dbReference type="InterPro" id="IPR002060">
    <property type="entry name" value="Squ/phyt_synthse"/>
</dbReference>
<evidence type="ECO:0000256" key="17">
    <source>
        <dbReference type="ARBA" id="ARBA00029313"/>
    </source>
</evidence>
<feature type="transmembrane region" description="Helical" evidence="19">
    <location>
        <begin position="217"/>
        <end position="238"/>
    </location>
</feature>
<dbReference type="SFLD" id="SFLDS00005">
    <property type="entry name" value="Isoprenoid_Synthase_Type_I"/>
    <property type="match status" value="1"/>
</dbReference>
<proteinExistence type="inferred from homology"/>
<reference evidence="20" key="1">
    <citation type="submission" date="2019-04" db="EMBL/GenBank/DDBJ databases">
        <title>Friends and foes A comparative genomics studyof 23 Aspergillus species from section Flavi.</title>
        <authorList>
            <consortium name="DOE Joint Genome Institute"/>
            <person name="Kjaerbolling I."/>
            <person name="Vesth T."/>
            <person name="Frisvad J.C."/>
            <person name="Nybo J.L."/>
            <person name="Theobald S."/>
            <person name="Kildgaard S."/>
            <person name="Isbrandt T."/>
            <person name="Kuo A."/>
            <person name="Sato A."/>
            <person name="Lyhne E.K."/>
            <person name="Kogle M.E."/>
            <person name="Wiebenga A."/>
            <person name="Kun R.S."/>
            <person name="Lubbers R.J."/>
            <person name="Makela M.R."/>
            <person name="Barry K."/>
            <person name="Chovatia M."/>
            <person name="Clum A."/>
            <person name="Daum C."/>
            <person name="Haridas S."/>
            <person name="He G."/>
            <person name="LaButti K."/>
            <person name="Lipzen A."/>
            <person name="Mondo S."/>
            <person name="Riley R."/>
            <person name="Salamov A."/>
            <person name="Simmons B.A."/>
            <person name="Magnuson J.K."/>
            <person name="Henrissat B."/>
            <person name="Mortensen U.H."/>
            <person name="Larsen T.O."/>
            <person name="Devries R.P."/>
            <person name="Grigoriev I.V."/>
            <person name="Machida M."/>
            <person name="Baker S.E."/>
            <person name="Andersen M.R."/>
        </authorList>
    </citation>
    <scope>NUCLEOTIDE SEQUENCE [LARGE SCALE GENOMIC DNA]</scope>
    <source>
        <strain evidence="20">IBT 14317</strain>
    </source>
</reference>
<comment type="catalytic activity">
    <reaction evidence="1">
        <text>2 (2E,6E,10E)-geranylgeranyl diphosphate = 15-cis-phytoene + 2 diphosphate</text>
        <dbReference type="Rhea" id="RHEA:34475"/>
        <dbReference type="ChEBI" id="CHEBI:27787"/>
        <dbReference type="ChEBI" id="CHEBI:33019"/>
        <dbReference type="ChEBI" id="CHEBI:58756"/>
        <dbReference type="EC" id="2.5.1.32"/>
    </reaction>
</comment>
<evidence type="ECO:0000256" key="14">
    <source>
        <dbReference type="ARBA" id="ARBA00023136"/>
    </source>
</evidence>
<evidence type="ECO:0000256" key="18">
    <source>
        <dbReference type="ARBA" id="ARBA00029335"/>
    </source>
</evidence>
<dbReference type="InterPro" id="IPR017825">
    <property type="entry name" value="Lycopene_cyclase_dom"/>
</dbReference>
<dbReference type="Gene3D" id="1.10.600.10">
    <property type="entry name" value="Farnesyl Diphosphate Synthase"/>
    <property type="match status" value="1"/>
</dbReference>
<protein>
    <recommendedName>
        <fullName evidence="9">Bifunctional lycopene cyclase/phytoene synthase</fullName>
        <ecNumber evidence="8">2.5.1.32</ecNumber>
        <ecNumber evidence="7">5.5.1.19</ecNumber>
    </recommendedName>
</protein>
<feature type="transmembrane region" description="Helical" evidence="19">
    <location>
        <begin position="172"/>
        <end position="191"/>
    </location>
</feature>
<gene>
    <name evidence="20" type="ORF">BDV23DRAFT_172013</name>
</gene>
<keyword evidence="14 19" id="KW-0472">Membrane</keyword>
<evidence type="ECO:0000256" key="16">
    <source>
        <dbReference type="ARBA" id="ARBA00023268"/>
    </source>
</evidence>
<dbReference type="Pfam" id="PF00494">
    <property type="entry name" value="SQS_PSY"/>
    <property type="match status" value="1"/>
</dbReference>
<evidence type="ECO:0000256" key="6">
    <source>
        <dbReference type="ARBA" id="ARBA00008406"/>
    </source>
</evidence>
<dbReference type="InterPro" id="IPR008949">
    <property type="entry name" value="Isoprenoid_synthase_dom_sf"/>
</dbReference>
<evidence type="ECO:0000256" key="8">
    <source>
        <dbReference type="ARBA" id="ARBA00012396"/>
    </source>
</evidence>
<evidence type="ECO:0000256" key="13">
    <source>
        <dbReference type="ARBA" id="ARBA00022989"/>
    </source>
</evidence>
<sequence length="587" mass="66323">MGLAYALVHVTYNLPLAGLMTLLYWPFMTRLDCQRILTLVIISLVATIPWDSYLVRHHVWTYAPDAVIGWTLYSIPLEEVLFFVIQTYNTSLVYLILTRRFVLPIYLGRSSREHTTTGASIILLTIVGGVIALLCGGLFTYIGLIIIWAGPFLLIQWLLSSSFIIAFPRSELIASIVLPTGFLWLVDTMSIKRGIWTVETHTKLGIQLWSDMDVEEAFFFLVTNVMIVFGLVSIDYAFALATCELVQSSEPTLSYPSYFQVLARFLTNKHRPNKRFVDNLARSVERLASSSQSMYMGSAMFQGPLRIDLIILYSFFRIADDLVDEARDTETACRVIEQCDQLLEEKFSFPGSFPCLTASKGVDYPVPPALIAAIDSLPVSRLRLEHLRGLLEGFRIDLMFSDKPRLFPFATESDLDVYSFHVAGMAAASMLGLVVHHFPSHQFAKNVFLRRRVVDAGERMGQALQYINVARDVTRDASIKRVYLPTSWLKQEGLVPEDVLAFPMDSRLEILRDKALERANHLCASARNEIAFLPKEVQGPFFATVDSYLEIGVALRQGMRPAQVGDKVKLPIARRLFVAYRSMALRQ</sequence>
<feature type="transmembrane region" description="Helical" evidence="19">
    <location>
        <begin position="118"/>
        <end position="139"/>
    </location>
</feature>
<feature type="transmembrane region" description="Helical" evidence="19">
    <location>
        <begin position="6"/>
        <end position="24"/>
    </location>
</feature>
<dbReference type="GO" id="GO:0016117">
    <property type="term" value="P:carotenoid biosynthetic process"/>
    <property type="evidence" value="ECO:0007669"/>
    <property type="project" value="UniProtKB-KW"/>
</dbReference>
<organism evidence="20">
    <name type="scientific">Petromyces alliaceus</name>
    <name type="common">Aspergillus alliaceus</name>
    <dbReference type="NCBI Taxonomy" id="209559"/>
    <lineage>
        <taxon>Eukaryota</taxon>
        <taxon>Fungi</taxon>
        <taxon>Dikarya</taxon>
        <taxon>Ascomycota</taxon>
        <taxon>Pezizomycotina</taxon>
        <taxon>Eurotiomycetes</taxon>
        <taxon>Eurotiomycetidae</taxon>
        <taxon>Eurotiales</taxon>
        <taxon>Aspergillaceae</taxon>
        <taxon>Aspergillus</taxon>
        <taxon>Aspergillus subgen. Circumdati</taxon>
    </lineage>
</organism>
<comment type="similarity">
    <text evidence="6">In the C-terminal section; belongs to the phytoene/squalene synthase family.</text>
</comment>
<evidence type="ECO:0000256" key="1">
    <source>
        <dbReference type="ARBA" id="ARBA00001805"/>
    </source>
</evidence>
<evidence type="ECO:0000313" key="20">
    <source>
        <dbReference type="EMBL" id="KAE8390911.1"/>
    </source>
</evidence>
<dbReference type="AlphaFoldDB" id="A0A5N7C9U6"/>
<evidence type="ECO:0000256" key="3">
    <source>
        <dbReference type="ARBA" id="ARBA00005089"/>
    </source>
</evidence>
<evidence type="ECO:0000256" key="19">
    <source>
        <dbReference type="SAM" id="Phobius"/>
    </source>
</evidence>
<comment type="catalytic activity">
    <reaction evidence="17">
        <text>gamma-carotene = all-trans-beta-carotene</text>
        <dbReference type="Rhea" id="RHEA:32239"/>
        <dbReference type="ChEBI" id="CHEBI:17579"/>
        <dbReference type="ChEBI" id="CHEBI:27740"/>
        <dbReference type="EC" id="5.5.1.19"/>
    </reaction>
</comment>
<evidence type="ECO:0000256" key="11">
    <source>
        <dbReference type="ARBA" id="ARBA00022692"/>
    </source>
</evidence>
<evidence type="ECO:0000256" key="7">
    <source>
        <dbReference type="ARBA" id="ARBA00012242"/>
    </source>
</evidence>
<dbReference type="SFLD" id="SFLDG01212">
    <property type="entry name" value="Phytoene_synthase_like"/>
    <property type="match status" value="1"/>
</dbReference>
<dbReference type="UniPathway" id="UPA00799">
    <property type="reaction ID" value="UER00773"/>
</dbReference>
<keyword evidence="10" id="KW-0808">Transferase</keyword>
<dbReference type="EC" id="5.5.1.19" evidence="7"/>
<feature type="transmembrane region" description="Helical" evidence="19">
    <location>
        <begin position="36"/>
        <end position="55"/>
    </location>
</feature>
<evidence type="ECO:0000256" key="9">
    <source>
        <dbReference type="ARBA" id="ARBA00018909"/>
    </source>
</evidence>
<evidence type="ECO:0000256" key="12">
    <source>
        <dbReference type="ARBA" id="ARBA00022746"/>
    </source>
</evidence>
<dbReference type="GO" id="GO:0004311">
    <property type="term" value="F:geranylgeranyl diphosphate synthase activity"/>
    <property type="evidence" value="ECO:0007669"/>
    <property type="project" value="InterPro"/>
</dbReference>
<comment type="catalytic activity">
    <reaction evidence="18">
        <text>all-trans-lycopene = gamma-carotene</text>
        <dbReference type="Rhea" id="RHEA:32219"/>
        <dbReference type="ChEBI" id="CHEBI:15948"/>
        <dbReference type="ChEBI" id="CHEBI:27740"/>
        <dbReference type="EC" id="5.5.1.19"/>
    </reaction>
</comment>
<dbReference type="EC" id="2.5.1.32" evidence="8"/>
<keyword evidence="13 19" id="KW-1133">Transmembrane helix</keyword>
<comment type="pathway">
    <text evidence="4">Carotenoid biosynthesis; phytoene biosynthesis; all-trans-phytoene from geranylgeranyl diphosphate: step 1/1.</text>
</comment>
<dbReference type="SFLD" id="SFLDG01018">
    <property type="entry name" value="Squalene/Phytoene_Synthase_Lik"/>
    <property type="match status" value="1"/>
</dbReference>
<accession>A0A5N7C9U6</accession>
<dbReference type="GO" id="GO:0045436">
    <property type="term" value="F:lycopene beta cyclase activity"/>
    <property type="evidence" value="ECO:0007669"/>
    <property type="project" value="UniProtKB-ARBA"/>
</dbReference>
<dbReference type="OrthoDB" id="6600518at2759"/>
<dbReference type="SUPFAM" id="SSF48576">
    <property type="entry name" value="Terpenoid synthases"/>
    <property type="match status" value="1"/>
</dbReference>
<evidence type="ECO:0000256" key="5">
    <source>
        <dbReference type="ARBA" id="ARBA00008247"/>
    </source>
</evidence>
<dbReference type="UniPathway" id="UPA00802"/>
<dbReference type="EMBL" id="ML735250">
    <property type="protein sequence ID" value="KAE8390911.1"/>
    <property type="molecule type" value="Genomic_DNA"/>
</dbReference>
<dbReference type="Proteomes" id="UP000326877">
    <property type="component" value="Unassembled WGS sequence"/>
</dbReference>
<name>A0A5N7C9U6_PETAA</name>
<dbReference type="GO" id="GO:0016020">
    <property type="term" value="C:membrane"/>
    <property type="evidence" value="ECO:0007669"/>
    <property type="project" value="UniProtKB-SubCell"/>
</dbReference>
<dbReference type="PANTHER" id="PTHR31480">
    <property type="entry name" value="BIFUNCTIONAL LYCOPENE CYCLASE/PHYTOENE SYNTHASE"/>
    <property type="match status" value="1"/>
</dbReference>
<evidence type="ECO:0000256" key="2">
    <source>
        <dbReference type="ARBA" id="ARBA00004141"/>
    </source>
</evidence>
<comment type="similarity">
    <text evidence="5">In the N-terminal section; belongs to the lycopene beta-cyclase family.</text>
</comment>
<evidence type="ECO:0000256" key="10">
    <source>
        <dbReference type="ARBA" id="ARBA00022679"/>
    </source>
</evidence>
<keyword evidence="16" id="KW-0511">Multifunctional enzyme</keyword>
<dbReference type="NCBIfam" id="TIGR03462">
    <property type="entry name" value="CarR_dom_SF"/>
    <property type="match status" value="2"/>
</dbReference>
<dbReference type="InterPro" id="IPR044843">
    <property type="entry name" value="Trans_IPPS_bact-type"/>
</dbReference>
<feature type="transmembrane region" description="Helical" evidence="19">
    <location>
        <begin position="80"/>
        <end position="97"/>
    </location>
</feature>